<comment type="caution">
    <text evidence="2">The sequence shown here is derived from an EMBL/GenBank/DDBJ whole genome shotgun (WGS) entry which is preliminary data.</text>
</comment>
<evidence type="ECO:0000313" key="2">
    <source>
        <dbReference type="EMBL" id="MFD1509465.1"/>
    </source>
</evidence>
<sequence length="192" mass="21458">MTRPDPWQDILDPGETILWQGRPDPRPHWAALSLHRAASGLVVTLIALFWIGVASRITSDGDFPAPFHLFPLFGLPFLAVGLYQLAGHVLWEAYRRAHTWYTLSDRRAFIATDLPLRGKTLRSYPITSDTILTFDDSDLASIGFAFEPVPMKRTTRMRGVGFERIADGRTVYALLRGVQASAARTSQGVHPE</sequence>
<name>A0ABW4EDN0_9RHOB</name>
<keyword evidence="1" id="KW-0472">Membrane</keyword>
<reference evidence="3" key="1">
    <citation type="journal article" date="2019" name="Int. J. Syst. Evol. Microbiol.">
        <title>The Global Catalogue of Microorganisms (GCM) 10K type strain sequencing project: providing services to taxonomists for standard genome sequencing and annotation.</title>
        <authorList>
            <consortium name="The Broad Institute Genomics Platform"/>
            <consortium name="The Broad Institute Genome Sequencing Center for Infectious Disease"/>
            <person name="Wu L."/>
            <person name="Ma J."/>
        </authorList>
    </citation>
    <scope>NUCLEOTIDE SEQUENCE [LARGE SCALE GENOMIC DNA]</scope>
    <source>
        <strain evidence="3">CGMCC 1.12477</strain>
    </source>
</reference>
<dbReference type="EMBL" id="JBHUDD010000051">
    <property type="protein sequence ID" value="MFD1509465.1"/>
    <property type="molecule type" value="Genomic_DNA"/>
</dbReference>
<keyword evidence="1" id="KW-1133">Transmembrane helix</keyword>
<dbReference type="Proteomes" id="UP001597186">
    <property type="component" value="Unassembled WGS sequence"/>
</dbReference>
<proteinExistence type="predicted"/>
<feature type="transmembrane region" description="Helical" evidence="1">
    <location>
        <begin position="37"/>
        <end position="57"/>
    </location>
</feature>
<accession>A0ABW4EDN0</accession>
<evidence type="ECO:0000256" key="1">
    <source>
        <dbReference type="SAM" id="Phobius"/>
    </source>
</evidence>
<organism evidence="2 3">
    <name type="scientific">Lacimonas salitolerans</name>
    <dbReference type="NCBI Taxonomy" id="1323750"/>
    <lineage>
        <taxon>Bacteria</taxon>
        <taxon>Pseudomonadati</taxon>
        <taxon>Pseudomonadota</taxon>
        <taxon>Alphaproteobacteria</taxon>
        <taxon>Rhodobacterales</taxon>
        <taxon>Paracoccaceae</taxon>
        <taxon>Lacimonas</taxon>
    </lineage>
</organism>
<feature type="transmembrane region" description="Helical" evidence="1">
    <location>
        <begin position="69"/>
        <end position="91"/>
    </location>
</feature>
<dbReference type="RefSeq" id="WP_379914663.1">
    <property type="nucleotide sequence ID" value="NZ_JBHUDD010000051.1"/>
</dbReference>
<keyword evidence="1" id="KW-0812">Transmembrane</keyword>
<evidence type="ECO:0000313" key="3">
    <source>
        <dbReference type="Proteomes" id="UP001597186"/>
    </source>
</evidence>
<gene>
    <name evidence="2" type="ORF">ACFTOW_08630</name>
</gene>
<protein>
    <submittedName>
        <fullName evidence="2">Aspartate carbamoyltransferase catalytic subunit</fullName>
    </submittedName>
</protein>
<keyword evidence="3" id="KW-1185">Reference proteome</keyword>